<dbReference type="PRINTS" id="PR00411">
    <property type="entry name" value="PNDRDTASEI"/>
</dbReference>
<dbReference type="Pfam" id="PF13510">
    <property type="entry name" value="Fer2_4"/>
    <property type="match status" value="1"/>
</dbReference>
<dbReference type="PANTHER" id="PTHR42949">
    <property type="entry name" value="ANAEROBIC GLYCEROL-3-PHOSPHATE DEHYDROGENASE SUBUNIT B"/>
    <property type="match status" value="1"/>
</dbReference>
<feature type="domain" description="BFD-like [2Fe-2S]-binding" evidence="2">
    <location>
        <begin position="491"/>
        <end position="542"/>
    </location>
</feature>
<feature type="domain" description="FAD/NAD(P)-binding" evidence="3">
    <location>
        <begin position="119"/>
        <end position="430"/>
    </location>
</feature>
<dbReference type="Pfam" id="PF04324">
    <property type="entry name" value="Fer2_BFD"/>
    <property type="match status" value="1"/>
</dbReference>
<dbReference type="InterPro" id="IPR036188">
    <property type="entry name" value="FAD/NAD-bd_sf"/>
</dbReference>
<dbReference type="SUPFAM" id="SSF51905">
    <property type="entry name" value="FAD/NAD(P)-binding domain"/>
    <property type="match status" value="1"/>
</dbReference>
<dbReference type="SUPFAM" id="SSF54292">
    <property type="entry name" value="2Fe-2S ferredoxin-like"/>
    <property type="match status" value="1"/>
</dbReference>
<organism evidence="4 5">
    <name type="scientific">Sphingoaurantiacus capsulatus</name>
    <dbReference type="NCBI Taxonomy" id="1771310"/>
    <lineage>
        <taxon>Bacteria</taxon>
        <taxon>Pseudomonadati</taxon>
        <taxon>Pseudomonadota</taxon>
        <taxon>Alphaproteobacteria</taxon>
        <taxon>Sphingomonadales</taxon>
        <taxon>Sphingosinicellaceae</taxon>
        <taxon>Sphingoaurantiacus</taxon>
    </lineage>
</organism>
<dbReference type="RefSeq" id="WP_380860741.1">
    <property type="nucleotide sequence ID" value="NZ_JBHRXV010000009.1"/>
</dbReference>
<evidence type="ECO:0000259" key="3">
    <source>
        <dbReference type="Pfam" id="PF07992"/>
    </source>
</evidence>
<dbReference type="Pfam" id="PF07992">
    <property type="entry name" value="Pyr_redox_2"/>
    <property type="match status" value="1"/>
</dbReference>
<dbReference type="Gene3D" id="3.10.20.440">
    <property type="entry name" value="2Fe-2S iron-sulphur cluster binding domain, sarcosine oxidase, alpha subunit, N-terminal domain"/>
    <property type="match status" value="1"/>
</dbReference>
<accession>A0ABV7XCE2</accession>
<protein>
    <submittedName>
        <fullName evidence="4">FAD-dependent oxidoreductase</fullName>
    </submittedName>
</protein>
<evidence type="ECO:0000259" key="2">
    <source>
        <dbReference type="Pfam" id="PF04324"/>
    </source>
</evidence>
<dbReference type="InterPro" id="IPR036010">
    <property type="entry name" value="2Fe-2S_ferredoxin-like_sf"/>
</dbReference>
<proteinExistence type="predicted"/>
<evidence type="ECO:0000313" key="4">
    <source>
        <dbReference type="EMBL" id="MFC3712918.1"/>
    </source>
</evidence>
<keyword evidence="1" id="KW-0560">Oxidoreductase</keyword>
<dbReference type="InterPro" id="IPR023753">
    <property type="entry name" value="FAD/NAD-binding_dom"/>
</dbReference>
<dbReference type="PRINTS" id="PR00368">
    <property type="entry name" value="FADPNR"/>
</dbReference>
<dbReference type="Proteomes" id="UP001595615">
    <property type="component" value="Unassembled WGS sequence"/>
</dbReference>
<evidence type="ECO:0000313" key="5">
    <source>
        <dbReference type="Proteomes" id="UP001595615"/>
    </source>
</evidence>
<dbReference type="CDD" id="cd19946">
    <property type="entry name" value="GlpA-like_Fer2_BFD-like"/>
    <property type="match status" value="1"/>
</dbReference>
<name>A0ABV7XCE2_9SPHN</name>
<dbReference type="Gene3D" id="1.10.10.1100">
    <property type="entry name" value="BFD-like [2Fe-2S]-binding domain"/>
    <property type="match status" value="1"/>
</dbReference>
<dbReference type="Gene3D" id="3.50.50.60">
    <property type="entry name" value="FAD/NAD(P)-binding domain"/>
    <property type="match status" value="2"/>
</dbReference>
<comment type="caution">
    <text evidence="4">The sequence shown here is derived from an EMBL/GenBank/DDBJ whole genome shotgun (WGS) entry which is preliminary data.</text>
</comment>
<dbReference type="InterPro" id="IPR042204">
    <property type="entry name" value="2Fe-2S-bd_N"/>
</dbReference>
<sequence length="574" mass="60959">MTARLDSVEPAVRDPIRIDFEGWSIEARAGETVAATLTAHGIRGLRATRTGADRGVFCGMGVCQDCLVEVDGVPNQRACMTSIDRPLRVRRQRHGQALAAEVTALPPATAESLRTERPDVLVIGAGPGGLSAAIAARRAGAAVVVVDERRYPGGQYFKPLAVDGEDVAPPDAQHREGLALVRRALEAGVEIRTGVMVWGAFAPAEFTASDDRGAVRYLPKAAIVATGAYERGWPVPGWQLPGVMTTGAAQTLWRTARRLPGRRVLIAGNGPLNLQLAAELLAGGAEVAAVVESARPGARHLGALVAMAAAAPSLVRDGIRYHWQRMTRGVPMIDGMVVAAIERTAEGLAVTLKNASENGGHRRFEVDALCIGYGFEPSNELLRALGCRHDFDAEQNRLVTRRDGDGRTSVAGVYALGDCTAMGGARVAAADGAVAGYAAAAELGLPLAPALEREREAAKKQGDRHRRFQRALWTLYRAPPYRIEQASDDTIICRCEEVCFGDARAALAEGVIAAGPLKRATRIGMGPCQGRYCRPLLEALLAQGSDRQPDEHSGFAPRVPVKPIAIRDLASASD</sequence>
<keyword evidence="5" id="KW-1185">Reference proteome</keyword>
<dbReference type="InterPro" id="IPR041854">
    <property type="entry name" value="BFD-like_2Fe2S-bd_dom_sf"/>
</dbReference>
<dbReference type="EMBL" id="JBHRXV010000009">
    <property type="protein sequence ID" value="MFC3712918.1"/>
    <property type="molecule type" value="Genomic_DNA"/>
</dbReference>
<evidence type="ECO:0000256" key="1">
    <source>
        <dbReference type="ARBA" id="ARBA00023002"/>
    </source>
</evidence>
<dbReference type="PANTHER" id="PTHR42949:SF3">
    <property type="entry name" value="ANAEROBIC GLYCEROL-3-PHOSPHATE DEHYDROGENASE SUBUNIT B"/>
    <property type="match status" value="1"/>
</dbReference>
<dbReference type="InterPro" id="IPR007419">
    <property type="entry name" value="BFD-like_2Fe2S-bd_dom"/>
</dbReference>
<dbReference type="InterPro" id="IPR051691">
    <property type="entry name" value="Metab_Enz_Cyan_OpOx_G3PDH"/>
</dbReference>
<reference evidence="5" key="1">
    <citation type="journal article" date="2019" name="Int. J. Syst. Evol. Microbiol.">
        <title>The Global Catalogue of Microorganisms (GCM) 10K type strain sequencing project: providing services to taxonomists for standard genome sequencing and annotation.</title>
        <authorList>
            <consortium name="The Broad Institute Genomics Platform"/>
            <consortium name="The Broad Institute Genome Sequencing Center for Infectious Disease"/>
            <person name="Wu L."/>
            <person name="Ma J."/>
        </authorList>
    </citation>
    <scope>NUCLEOTIDE SEQUENCE [LARGE SCALE GENOMIC DNA]</scope>
    <source>
        <strain evidence="5">KCTC 42644</strain>
    </source>
</reference>
<gene>
    <name evidence="4" type="ORF">ACFOMD_10070</name>
</gene>